<keyword evidence="2" id="KW-1185">Reference proteome</keyword>
<proteinExistence type="predicted"/>
<evidence type="ECO:0000313" key="1">
    <source>
        <dbReference type="EMBL" id="EFB73059.1"/>
    </source>
</evidence>
<evidence type="ECO:0000313" key="2">
    <source>
        <dbReference type="Proteomes" id="UP000005512"/>
    </source>
</evidence>
<comment type="caution">
    <text evidence="1">The sequence shown here is derived from an EMBL/GenBank/DDBJ whole genome shotgun (WGS) entry which is preliminary data.</text>
</comment>
<dbReference type="HOGENOM" id="CLU_3275155_0_0_6"/>
<sequence length="41" mass="4969">MNIQIINVIYWAFTGMPYSKNKYLLAIKLIKYCLLFCFLYN</sequence>
<gene>
    <name evidence="1" type="ORF">PROVRUST_05858</name>
</gene>
<accession>D1P140</accession>
<dbReference type="EMBL" id="ABXV02000017">
    <property type="protein sequence ID" value="EFB73059.1"/>
    <property type="molecule type" value="Genomic_DNA"/>
</dbReference>
<dbReference type="Proteomes" id="UP000005512">
    <property type="component" value="Unassembled WGS sequence"/>
</dbReference>
<protein>
    <submittedName>
        <fullName evidence="1">Uncharacterized protein</fullName>
    </submittedName>
</protein>
<organism evidence="1 2">
    <name type="scientific">Providencia rustigianii DSM 4541</name>
    <dbReference type="NCBI Taxonomy" id="500637"/>
    <lineage>
        <taxon>Bacteria</taxon>
        <taxon>Pseudomonadati</taxon>
        <taxon>Pseudomonadota</taxon>
        <taxon>Gammaproteobacteria</taxon>
        <taxon>Enterobacterales</taxon>
        <taxon>Morganellaceae</taxon>
        <taxon>Providencia</taxon>
    </lineage>
</organism>
<dbReference type="AlphaFoldDB" id="D1P140"/>
<reference evidence="1" key="1">
    <citation type="submission" date="2009-12" db="EMBL/GenBank/DDBJ databases">
        <authorList>
            <person name="Weinstock G."/>
            <person name="Sodergren E."/>
            <person name="Clifton S."/>
            <person name="Fulton L."/>
            <person name="Fulton B."/>
            <person name="Courtney L."/>
            <person name="Fronick C."/>
            <person name="Harrison M."/>
            <person name="Strong C."/>
            <person name="Farmer C."/>
            <person name="Delahaunty K."/>
            <person name="Markovic C."/>
            <person name="Hall O."/>
            <person name="Minx P."/>
            <person name="Tomlinson C."/>
            <person name="Mitreva M."/>
            <person name="Nelson J."/>
            <person name="Hou S."/>
            <person name="Wollam A."/>
            <person name="Pepin K.H."/>
            <person name="Johnson M."/>
            <person name="Bhonagiri V."/>
            <person name="Nash W.E."/>
            <person name="Warren W."/>
            <person name="Chinwalla A."/>
            <person name="Mardis E.R."/>
            <person name="Wilson R.K."/>
        </authorList>
    </citation>
    <scope>NUCLEOTIDE SEQUENCE [LARGE SCALE GENOMIC DNA]</scope>
    <source>
        <strain evidence="1">DSM 4541</strain>
    </source>
</reference>
<name>D1P140_9GAMM</name>